<dbReference type="Gene3D" id="3.40.1490.10">
    <property type="entry name" value="Bit1"/>
    <property type="match status" value="1"/>
</dbReference>
<protein>
    <recommendedName>
        <fullName evidence="4">DUF2000 domain-containing protein</fullName>
    </recommendedName>
</protein>
<gene>
    <name evidence="2" type="ORF">GGD88_002405</name>
</gene>
<feature type="transmembrane region" description="Helical" evidence="1">
    <location>
        <begin position="21"/>
        <end position="39"/>
    </location>
</feature>
<dbReference type="RefSeq" id="WP_184435729.1">
    <property type="nucleotide sequence ID" value="NZ_JACIGI010000019.1"/>
</dbReference>
<comment type="caution">
    <text evidence="2">The sequence shown here is derived from an EMBL/GenBank/DDBJ whole genome shotgun (WGS) entry which is preliminary data.</text>
</comment>
<keyword evidence="3" id="KW-1185">Reference proteome</keyword>
<dbReference type="SUPFAM" id="SSF102462">
    <property type="entry name" value="Peptidyl-tRNA hydrolase II"/>
    <property type="match status" value="1"/>
</dbReference>
<keyword evidence="1" id="KW-0472">Membrane</keyword>
<sequence length="137" mass="14098">MRHETKIAVVVRDDLRVWQKLNVVGFLAGGLVGSYPDLAGARYSDASGGLYGPLIRQPVLVFAAADAAALATALARAVRRGLTPSIYTADLFATGADDANRAAVAAVPTPALDLVGLAVHGPRADVDKTVKGLALHG</sequence>
<keyword evidence="1" id="KW-0812">Transmembrane</keyword>
<evidence type="ECO:0000313" key="2">
    <source>
        <dbReference type="EMBL" id="MBB4286670.1"/>
    </source>
</evidence>
<dbReference type="AlphaFoldDB" id="A0A7W6S0J9"/>
<accession>A0A7W6S0J9</accession>
<organism evidence="2 3">
    <name type="scientific">Roseospira goensis</name>
    <dbReference type="NCBI Taxonomy" id="391922"/>
    <lineage>
        <taxon>Bacteria</taxon>
        <taxon>Pseudomonadati</taxon>
        <taxon>Pseudomonadota</taxon>
        <taxon>Alphaproteobacteria</taxon>
        <taxon>Rhodospirillales</taxon>
        <taxon>Rhodospirillaceae</taxon>
        <taxon>Roseospira</taxon>
    </lineage>
</organism>
<evidence type="ECO:0000256" key="1">
    <source>
        <dbReference type="SAM" id="Phobius"/>
    </source>
</evidence>
<evidence type="ECO:0000313" key="3">
    <source>
        <dbReference type="Proteomes" id="UP000555728"/>
    </source>
</evidence>
<evidence type="ECO:0008006" key="4">
    <source>
        <dbReference type="Google" id="ProtNLM"/>
    </source>
</evidence>
<feature type="transmembrane region" description="Helical" evidence="1">
    <location>
        <begin position="59"/>
        <end position="78"/>
    </location>
</feature>
<proteinExistence type="predicted"/>
<dbReference type="InterPro" id="IPR018988">
    <property type="entry name" value="DUF2000"/>
</dbReference>
<dbReference type="Proteomes" id="UP000555728">
    <property type="component" value="Unassembled WGS sequence"/>
</dbReference>
<reference evidence="2 3" key="1">
    <citation type="submission" date="2020-08" db="EMBL/GenBank/DDBJ databases">
        <title>Genome sequencing of Purple Non-Sulfur Bacteria from various extreme environments.</title>
        <authorList>
            <person name="Mayer M."/>
        </authorList>
    </citation>
    <scope>NUCLEOTIDE SEQUENCE [LARGE SCALE GENOMIC DNA]</scope>
    <source>
        <strain evidence="2 3">JA135</strain>
    </source>
</reference>
<dbReference type="Pfam" id="PF09391">
    <property type="entry name" value="DUF2000"/>
    <property type="match status" value="1"/>
</dbReference>
<dbReference type="EMBL" id="JACIGI010000019">
    <property type="protein sequence ID" value="MBB4286670.1"/>
    <property type="molecule type" value="Genomic_DNA"/>
</dbReference>
<name>A0A7W6S0J9_9PROT</name>
<dbReference type="InterPro" id="IPR023476">
    <property type="entry name" value="Pep_tRNA_hydro_II_dom_sf"/>
</dbReference>
<keyword evidence="1" id="KW-1133">Transmembrane helix</keyword>